<dbReference type="Proteomes" id="UP000694863">
    <property type="component" value="Unplaced"/>
</dbReference>
<evidence type="ECO:0000313" key="1">
    <source>
        <dbReference type="Proteomes" id="UP000694863"/>
    </source>
</evidence>
<accession>A0AC55DU97</accession>
<name>A0AC55DU97_ECHTE</name>
<organism evidence="1 2">
    <name type="scientific">Echinops telfairi</name>
    <name type="common">Lesser hedgehog tenrec</name>
    <dbReference type="NCBI Taxonomy" id="9371"/>
    <lineage>
        <taxon>Eukaryota</taxon>
        <taxon>Metazoa</taxon>
        <taxon>Chordata</taxon>
        <taxon>Craniata</taxon>
        <taxon>Vertebrata</taxon>
        <taxon>Euteleostomi</taxon>
        <taxon>Mammalia</taxon>
        <taxon>Eutheria</taxon>
        <taxon>Afrotheria</taxon>
        <taxon>Tenrecidae</taxon>
        <taxon>Tenrecinae</taxon>
        <taxon>Echinops</taxon>
    </lineage>
</organism>
<proteinExistence type="predicted"/>
<gene>
    <name evidence="2" type="primary">ICAM2</name>
</gene>
<keyword evidence="1" id="KW-1185">Reference proteome</keyword>
<reference evidence="2" key="1">
    <citation type="submission" date="2025-08" db="UniProtKB">
        <authorList>
            <consortium name="RefSeq"/>
        </authorList>
    </citation>
    <scope>IDENTIFICATION</scope>
</reference>
<evidence type="ECO:0000313" key="2">
    <source>
        <dbReference type="RefSeq" id="XP_045155322.1"/>
    </source>
</evidence>
<protein>
    <submittedName>
        <fullName evidence="2">Intercellular adhesion molecule 2 isoform X1</fullName>
    </submittedName>
</protein>
<dbReference type="RefSeq" id="XP_045155322.1">
    <property type="nucleotide sequence ID" value="XM_045299387.1"/>
</dbReference>
<sequence length="278" mass="31042">MLSLHWWGLPTALLVLLCCPGFSEDAFQVNMWPEQLVVEPSGSLEVNCSTNCVRPDLGGLETPLPKVLLARQPQWQLYLISNISEDTALYCYFTCAGKQLSKGANVSVYHPPKLVMLKLQPTWVAMGRPFTMECRVPAVAPLESLTLTLLRGRDPLHNQTFGRATSAPQEATATLSITAGREDSHHNFSCQAELDLRAQGGGILRSFSEPQVLQVYEPLQDNQMVIIIAAVSVLLFLFVMSVLLCFVFGQHWRQKRTGAYQVRAAWRRLPKAYRAQQA</sequence>